<organism evidence="1 2">
    <name type="scientific">Tumebacillus algifaecis</name>
    <dbReference type="NCBI Taxonomy" id="1214604"/>
    <lineage>
        <taxon>Bacteria</taxon>
        <taxon>Bacillati</taxon>
        <taxon>Bacillota</taxon>
        <taxon>Bacilli</taxon>
        <taxon>Bacillales</taxon>
        <taxon>Alicyclobacillaceae</taxon>
        <taxon>Tumebacillus</taxon>
    </lineage>
</organism>
<gene>
    <name evidence="1" type="ORF">CIG75_15745</name>
</gene>
<dbReference type="Proteomes" id="UP000214688">
    <property type="component" value="Chromosome"/>
</dbReference>
<sequence>MLYRFNIVLLFVLATLMFGCSDPSPLKSDLEVSINQTFDMKFDYLDHVQVFKVSADGSSTQPLVDLKGDNIRGIVLTLSKAKLSADNSLPETFPYKIVLSTSPEGLEYNKKQTTADLLIYLEGATTHISYNKKHYILTEDLSSYGVE</sequence>
<dbReference type="KEGG" id="tab:CIG75_15745"/>
<accession>A0A223D3T9</accession>
<evidence type="ECO:0000313" key="2">
    <source>
        <dbReference type="Proteomes" id="UP000214688"/>
    </source>
</evidence>
<proteinExistence type="predicted"/>
<name>A0A223D3T9_9BACL</name>
<protein>
    <submittedName>
        <fullName evidence="1">Uncharacterized protein</fullName>
    </submittedName>
</protein>
<dbReference type="PROSITE" id="PS51257">
    <property type="entry name" value="PROKAR_LIPOPROTEIN"/>
    <property type="match status" value="1"/>
</dbReference>
<dbReference type="AlphaFoldDB" id="A0A223D3T9"/>
<evidence type="ECO:0000313" key="1">
    <source>
        <dbReference type="EMBL" id="ASS76251.1"/>
    </source>
</evidence>
<reference evidence="1 2" key="1">
    <citation type="journal article" date="2015" name="Int. J. Syst. Evol. Microbiol.">
        <title>Tumebacillus algifaecis sp. nov., isolated from decomposing algal scum.</title>
        <authorList>
            <person name="Wu Y.F."/>
            <person name="Zhang B."/>
            <person name="Xing P."/>
            <person name="Wu Q.L."/>
            <person name="Liu S.J."/>
        </authorList>
    </citation>
    <scope>NUCLEOTIDE SEQUENCE [LARGE SCALE GENOMIC DNA]</scope>
    <source>
        <strain evidence="1 2">THMBR28</strain>
    </source>
</reference>
<keyword evidence="2" id="KW-1185">Reference proteome</keyword>
<dbReference type="EMBL" id="CP022657">
    <property type="protein sequence ID" value="ASS76251.1"/>
    <property type="molecule type" value="Genomic_DNA"/>
</dbReference>